<reference evidence="1" key="1">
    <citation type="submission" date="2021-06" db="EMBL/GenBank/DDBJ databases">
        <title>Parelaphostrongylus tenuis whole genome reference sequence.</title>
        <authorList>
            <person name="Garwood T.J."/>
            <person name="Larsen P.A."/>
            <person name="Fountain-Jones N.M."/>
            <person name="Garbe J.R."/>
            <person name="Macchietto M.G."/>
            <person name="Kania S.A."/>
            <person name="Gerhold R.W."/>
            <person name="Richards J.E."/>
            <person name="Wolf T.M."/>
        </authorList>
    </citation>
    <scope>NUCLEOTIDE SEQUENCE</scope>
    <source>
        <strain evidence="1">MNPRO001-30</strain>
        <tissue evidence="1">Meninges</tissue>
    </source>
</reference>
<keyword evidence="2" id="KW-1185">Reference proteome</keyword>
<dbReference type="Proteomes" id="UP001196413">
    <property type="component" value="Unassembled WGS sequence"/>
</dbReference>
<organism evidence="1 2">
    <name type="scientific">Parelaphostrongylus tenuis</name>
    <name type="common">Meningeal worm</name>
    <dbReference type="NCBI Taxonomy" id="148309"/>
    <lineage>
        <taxon>Eukaryota</taxon>
        <taxon>Metazoa</taxon>
        <taxon>Ecdysozoa</taxon>
        <taxon>Nematoda</taxon>
        <taxon>Chromadorea</taxon>
        <taxon>Rhabditida</taxon>
        <taxon>Rhabditina</taxon>
        <taxon>Rhabditomorpha</taxon>
        <taxon>Strongyloidea</taxon>
        <taxon>Metastrongylidae</taxon>
        <taxon>Parelaphostrongylus</taxon>
    </lineage>
</organism>
<sequence length="56" mass="6709">MVVDRCRKYRTLIWNRCRKLALVNPSCKQNTLQRHYDVVRESKREGENSTSANKQK</sequence>
<comment type="caution">
    <text evidence="1">The sequence shown here is derived from an EMBL/GenBank/DDBJ whole genome shotgun (WGS) entry which is preliminary data.</text>
</comment>
<protein>
    <submittedName>
        <fullName evidence="1">Uncharacterized protein</fullName>
    </submittedName>
</protein>
<proteinExistence type="predicted"/>
<accession>A0AAD5N271</accession>
<dbReference type="AlphaFoldDB" id="A0AAD5N271"/>
<evidence type="ECO:0000313" key="2">
    <source>
        <dbReference type="Proteomes" id="UP001196413"/>
    </source>
</evidence>
<evidence type="ECO:0000313" key="1">
    <source>
        <dbReference type="EMBL" id="KAJ1359782.1"/>
    </source>
</evidence>
<dbReference type="EMBL" id="JAHQIW010003703">
    <property type="protein sequence ID" value="KAJ1359782.1"/>
    <property type="molecule type" value="Genomic_DNA"/>
</dbReference>
<name>A0AAD5N271_PARTN</name>
<gene>
    <name evidence="1" type="ORF">KIN20_018585</name>
</gene>